<accession>A0ABS7PWP5</accession>
<protein>
    <submittedName>
        <fullName evidence="2">Nuclear transport factor 2 family protein</fullName>
    </submittedName>
</protein>
<dbReference type="EMBL" id="JAINVV010000013">
    <property type="protein sequence ID" value="MBY8825711.1"/>
    <property type="molecule type" value="Genomic_DNA"/>
</dbReference>
<dbReference type="InterPro" id="IPR037401">
    <property type="entry name" value="SnoaL-like"/>
</dbReference>
<sequence length="160" mass="17842">MTHGIEQRLHRIEARHAIGDLVARYAAAADRRNDPAMMAPLFADDATWSSEGFAALAGRDAITQGLAAIAAERVLWSIHYMTPPLVVLAEDGMSADCQWYLWELCTMRTDDGPRDQWLGGWYDGSARMGNDGWKFSRIILDVRLQGEASPPWSLRKPVQA</sequence>
<dbReference type="Gene3D" id="3.10.450.50">
    <property type="match status" value="1"/>
</dbReference>
<dbReference type="Proteomes" id="UP000706039">
    <property type="component" value="Unassembled WGS sequence"/>
</dbReference>
<name>A0ABS7PWP5_9SPHN</name>
<evidence type="ECO:0000313" key="3">
    <source>
        <dbReference type="Proteomes" id="UP000706039"/>
    </source>
</evidence>
<evidence type="ECO:0000259" key="1">
    <source>
        <dbReference type="Pfam" id="PF13577"/>
    </source>
</evidence>
<reference evidence="2 3" key="1">
    <citation type="submission" date="2021-08" db="EMBL/GenBank/DDBJ databases">
        <authorList>
            <person name="Tuo L."/>
        </authorList>
    </citation>
    <scope>NUCLEOTIDE SEQUENCE [LARGE SCALE GENOMIC DNA]</scope>
    <source>
        <strain evidence="2 3">JCM 31229</strain>
    </source>
</reference>
<organism evidence="2 3">
    <name type="scientific">Sphingomonas colocasiae</name>
    <dbReference type="NCBI Taxonomy" id="1848973"/>
    <lineage>
        <taxon>Bacteria</taxon>
        <taxon>Pseudomonadati</taxon>
        <taxon>Pseudomonadota</taxon>
        <taxon>Alphaproteobacteria</taxon>
        <taxon>Sphingomonadales</taxon>
        <taxon>Sphingomonadaceae</taxon>
        <taxon>Sphingomonas</taxon>
    </lineage>
</organism>
<proteinExistence type="predicted"/>
<evidence type="ECO:0000313" key="2">
    <source>
        <dbReference type="EMBL" id="MBY8825711.1"/>
    </source>
</evidence>
<comment type="caution">
    <text evidence="2">The sequence shown here is derived from an EMBL/GenBank/DDBJ whole genome shotgun (WGS) entry which is preliminary data.</text>
</comment>
<feature type="domain" description="SnoaL-like" evidence="1">
    <location>
        <begin position="11"/>
        <end position="137"/>
    </location>
</feature>
<dbReference type="RefSeq" id="WP_222992815.1">
    <property type="nucleotide sequence ID" value="NZ_JAINVV010000013.1"/>
</dbReference>
<dbReference type="Pfam" id="PF13577">
    <property type="entry name" value="SnoaL_4"/>
    <property type="match status" value="1"/>
</dbReference>
<dbReference type="SUPFAM" id="SSF54427">
    <property type="entry name" value="NTF2-like"/>
    <property type="match status" value="1"/>
</dbReference>
<dbReference type="InterPro" id="IPR032710">
    <property type="entry name" value="NTF2-like_dom_sf"/>
</dbReference>
<gene>
    <name evidence="2" type="ORF">K7G82_25640</name>
</gene>
<keyword evidence="3" id="KW-1185">Reference proteome</keyword>